<comment type="similarity">
    <text evidence="2">Belongs to the PhyH family.</text>
</comment>
<evidence type="ECO:0008006" key="5">
    <source>
        <dbReference type="Google" id="ProtNLM"/>
    </source>
</evidence>
<proteinExistence type="inferred from homology"/>
<reference evidence="3" key="2">
    <citation type="submission" date="2020-11" db="EMBL/GenBank/DDBJ databases">
        <title>Whole genome sequencing of Colletotrichum sp.</title>
        <authorList>
            <person name="Li H."/>
        </authorList>
    </citation>
    <scope>NUCLEOTIDE SEQUENCE</scope>
    <source>
        <strain evidence="3">CkLH20</strain>
    </source>
</reference>
<dbReference type="Proteomes" id="UP000781932">
    <property type="component" value="Unassembled WGS sequence"/>
</dbReference>
<dbReference type="GO" id="GO:0046872">
    <property type="term" value="F:metal ion binding"/>
    <property type="evidence" value="ECO:0007669"/>
    <property type="project" value="UniProtKB-ARBA"/>
</dbReference>
<name>A0A9P6IDX9_9PEZI</name>
<dbReference type="Pfam" id="PF05721">
    <property type="entry name" value="PhyH"/>
    <property type="match status" value="1"/>
</dbReference>
<keyword evidence="4" id="KW-1185">Reference proteome</keyword>
<dbReference type="PANTHER" id="PTHR20883">
    <property type="entry name" value="PHYTANOYL-COA DIOXYGENASE DOMAIN CONTAINING 1"/>
    <property type="match status" value="1"/>
</dbReference>
<comment type="cofactor">
    <cofactor evidence="1">
        <name>Fe cation</name>
        <dbReference type="ChEBI" id="CHEBI:24875"/>
    </cofactor>
</comment>
<dbReference type="SUPFAM" id="SSF51197">
    <property type="entry name" value="Clavaminate synthase-like"/>
    <property type="match status" value="1"/>
</dbReference>
<sequence>MAVATLPAAGAASIPGMNFGGLTYGDPKSKEFESLASEVVNIIKSKLSALNKADTLAQLVLTDKLPGGELTKTLYIDARPSGTRLLESLPDGTEVEVTVLMRPDMMFGLMNGNLDVNMVARVGFNVSGKTPPKGQCILDLLAPRPSTVMDYANYTFAEDELPKPTTDINEVKRNIKKFGYAFVKDALTPEQVQIMRRAILEQAAGERQAGVADLEGGTNQRLWNVLNKGDEFLDILNHPLFDELLSWFLGDYSYLTQASVNILGPNNIPMPFHRDQIPMNPFTDDPIGLSFMFYMEDSSNVNGATHVIPASHIGHVRPWDPNSFDGSIPAAAPEGSCLVFNTTIWHSTGINTTSHERPALIYAFSRYFMSSTVNPYVSVKQEVLDKLSPRQKQLIGYVVRPAFNWVGKKRSPGDVLERFEDDVGRVRAEYVPIGGKATGIASISERTI</sequence>
<evidence type="ECO:0000313" key="3">
    <source>
        <dbReference type="EMBL" id="KAF9881768.1"/>
    </source>
</evidence>
<dbReference type="GeneID" id="62156708"/>
<dbReference type="OrthoDB" id="445007at2759"/>
<comment type="caution">
    <text evidence="3">The sequence shown here is derived from an EMBL/GenBank/DDBJ whole genome shotgun (WGS) entry which is preliminary data.</text>
</comment>
<dbReference type="PANTHER" id="PTHR20883:SF48">
    <property type="entry name" value="ECTOINE DIOXYGENASE"/>
    <property type="match status" value="1"/>
</dbReference>
<evidence type="ECO:0000256" key="1">
    <source>
        <dbReference type="ARBA" id="ARBA00001962"/>
    </source>
</evidence>
<dbReference type="GO" id="GO:0016491">
    <property type="term" value="F:oxidoreductase activity"/>
    <property type="evidence" value="ECO:0007669"/>
    <property type="project" value="UniProtKB-ARBA"/>
</dbReference>
<protein>
    <recommendedName>
        <fullName evidence="5">Phytanoyl-CoA dioxygenase</fullName>
    </recommendedName>
</protein>
<dbReference type="Gene3D" id="2.60.120.620">
    <property type="entry name" value="q2cbj1_9rhob like domain"/>
    <property type="match status" value="1"/>
</dbReference>
<evidence type="ECO:0000313" key="4">
    <source>
        <dbReference type="Proteomes" id="UP000781932"/>
    </source>
</evidence>
<evidence type="ECO:0000256" key="2">
    <source>
        <dbReference type="ARBA" id="ARBA00005830"/>
    </source>
</evidence>
<dbReference type="EMBL" id="JAATWM020000002">
    <property type="protein sequence ID" value="KAF9881768.1"/>
    <property type="molecule type" value="Genomic_DNA"/>
</dbReference>
<organism evidence="3 4">
    <name type="scientific">Colletotrichum karsti</name>
    <dbReference type="NCBI Taxonomy" id="1095194"/>
    <lineage>
        <taxon>Eukaryota</taxon>
        <taxon>Fungi</taxon>
        <taxon>Dikarya</taxon>
        <taxon>Ascomycota</taxon>
        <taxon>Pezizomycotina</taxon>
        <taxon>Sordariomycetes</taxon>
        <taxon>Hypocreomycetidae</taxon>
        <taxon>Glomerellales</taxon>
        <taxon>Glomerellaceae</taxon>
        <taxon>Colletotrichum</taxon>
        <taxon>Colletotrichum boninense species complex</taxon>
    </lineage>
</organism>
<accession>A0A9P6IDX9</accession>
<dbReference type="AlphaFoldDB" id="A0A9P6IDX9"/>
<dbReference type="InterPro" id="IPR008775">
    <property type="entry name" value="Phytyl_CoA_dOase-like"/>
</dbReference>
<reference evidence="3" key="1">
    <citation type="submission" date="2020-03" db="EMBL/GenBank/DDBJ databases">
        <authorList>
            <person name="He L."/>
        </authorList>
    </citation>
    <scope>NUCLEOTIDE SEQUENCE</scope>
    <source>
        <strain evidence="3">CkLH20</strain>
    </source>
</reference>
<dbReference type="RefSeq" id="XP_038751229.1">
    <property type="nucleotide sequence ID" value="XM_038883634.1"/>
</dbReference>
<gene>
    <name evidence="3" type="ORF">CkaCkLH20_00914</name>
</gene>